<dbReference type="InterPro" id="IPR038770">
    <property type="entry name" value="Na+/solute_symporter_sf"/>
</dbReference>
<keyword evidence="7 8" id="KW-0472">Membrane</keyword>
<keyword evidence="3" id="KW-0813">Transport</keyword>
<protein>
    <submittedName>
        <fullName evidence="9">AEC family transporter</fullName>
    </submittedName>
</protein>
<comment type="caution">
    <text evidence="9">The sequence shown here is derived from an EMBL/GenBank/DDBJ whole genome shotgun (WGS) entry which is preliminary data.</text>
</comment>
<evidence type="ECO:0000313" key="9">
    <source>
        <dbReference type="EMBL" id="MCA9380551.1"/>
    </source>
</evidence>
<feature type="transmembrane region" description="Helical" evidence="8">
    <location>
        <begin position="193"/>
        <end position="212"/>
    </location>
</feature>
<feature type="transmembrane region" description="Helical" evidence="8">
    <location>
        <begin position="224"/>
        <end position="244"/>
    </location>
</feature>
<keyword evidence="6 8" id="KW-1133">Transmembrane helix</keyword>
<dbReference type="PANTHER" id="PTHR36838">
    <property type="entry name" value="AUXIN EFFLUX CARRIER FAMILY PROTEIN"/>
    <property type="match status" value="1"/>
</dbReference>
<dbReference type="Proteomes" id="UP000745577">
    <property type="component" value="Unassembled WGS sequence"/>
</dbReference>
<reference evidence="9" key="2">
    <citation type="journal article" date="2021" name="Microbiome">
        <title>Successional dynamics and alternative stable states in a saline activated sludge microbial community over 9 years.</title>
        <authorList>
            <person name="Wang Y."/>
            <person name="Ye J."/>
            <person name="Ju F."/>
            <person name="Liu L."/>
            <person name="Boyd J.A."/>
            <person name="Deng Y."/>
            <person name="Parks D.H."/>
            <person name="Jiang X."/>
            <person name="Yin X."/>
            <person name="Woodcroft B.J."/>
            <person name="Tyson G.W."/>
            <person name="Hugenholtz P."/>
            <person name="Polz M.F."/>
            <person name="Zhang T."/>
        </authorList>
    </citation>
    <scope>NUCLEOTIDE SEQUENCE</scope>
    <source>
        <strain evidence="9">HKST-UBA15</strain>
    </source>
</reference>
<dbReference type="Pfam" id="PF03547">
    <property type="entry name" value="Mem_trans"/>
    <property type="match status" value="2"/>
</dbReference>
<feature type="transmembrane region" description="Helical" evidence="8">
    <location>
        <begin position="250"/>
        <end position="270"/>
    </location>
</feature>
<evidence type="ECO:0000256" key="6">
    <source>
        <dbReference type="ARBA" id="ARBA00022989"/>
    </source>
</evidence>
<sequence length="304" mass="34236">MSVLETLLPLIIIAIIGFLVGQSKLLPEDFPKVINKFLFYIALPIFLLGSFSGFDRNEVNNFLPYIFINILIISILYIVYYLFIKRTKLKKRDIASTITPSFIGNSIYFGFPVLTTVLGSEYIPYGVIYVSFITMTDFLGMFLTSKLTGKAFDAKNQVIEFLKTPILITSLVALFFLLADIALPEIVLDITQSFGNIISTLILFAFGMSFSYKSLRGNLRFPLLVSFNKLILLPFFTYLVVYYIFPLPEIAAQASVVIACMPSAFFNLVIADNYDTNKDVTVASILLSSVLFFIVSIFWISLIT</sequence>
<feature type="transmembrane region" description="Helical" evidence="8">
    <location>
        <begin position="166"/>
        <end position="187"/>
    </location>
</feature>
<feature type="transmembrane region" description="Helical" evidence="8">
    <location>
        <begin position="66"/>
        <end position="83"/>
    </location>
</feature>
<comment type="similarity">
    <text evidence="2">Belongs to the auxin efflux carrier (TC 2.A.69) family.</text>
</comment>
<evidence type="ECO:0000256" key="1">
    <source>
        <dbReference type="ARBA" id="ARBA00004651"/>
    </source>
</evidence>
<evidence type="ECO:0000256" key="7">
    <source>
        <dbReference type="ARBA" id="ARBA00023136"/>
    </source>
</evidence>
<dbReference type="GO" id="GO:0055085">
    <property type="term" value="P:transmembrane transport"/>
    <property type="evidence" value="ECO:0007669"/>
    <property type="project" value="InterPro"/>
</dbReference>
<evidence type="ECO:0000313" key="10">
    <source>
        <dbReference type="Proteomes" id="UP000745577"/>
    </source>
</evidence>
<keyword evidence="4" id="KW-1003">Cell membrane</keyword>
<feature type="transmembrane region" description="Helical" evidence="8">
    <location>
        <begin position="37"/>
        <end position="54"/>
    </location>
</feature>
<dbReference type="EMBL" id="JAGQLL010000085">
    <property type="protein sequence ID" value="MCA9380551.1"/>
    <property type="molecule type" value="Genomic_DNA"/>
</dbReference>
<dbReference type="GO" id="GO:0005886">
    <property type="term" value="C:plasma membrane"/>
    <property type="evidence" value="ECO:0007669"/>
    <property type="project" value="UniProtKB-SubCell"/>
</dbReference>
<dbReference type="InterPro" id="IPR004776">
    <property type="entry name" value="Mem_transp_PIN-like"/>
</dbReference>
<feature type="transmembrane region" description="Helical" evidence="8">
    <location>
        <begin position="282"/>
        <end position="302"/>
    </location>
</feature>
<evidence type="ECO:0000256" key="4">
    <source>
        <dbReference type="ARBA" id="ARBA00022475"/>
    </source>
</evidence>
<evidence type="ECO:0000256" key="2">
    <source>
        <dbReference type="ARBA" id="ARBA00010145"/>
    </source>
</evidence>
<evidence type="ECO:0000256" key="8">
    <source>
        <dbReference type="SAM" id="Phobius"/>
    </source>
</evidence>
<proteinExistence type="inferred from homology"/>
<feature type="transmembrane region" description="Helical" evidence="8">
    <location>
        <begin position="126"/>
        <end position="145"/>
    </location>
</feature>
<evidence type="ECO:0000256" key="3">
    <source>
        <dbReference type="ARBA" id="ARBA00022448"/>
    </source>
</evidence>
<dbReference type="PANTHER" id="PTHR36838:SF3">
    <property type="entry name" value="TRANSPORTER AUXIN EFFLUX CARRIER EC FAMILY"/>
    <property type="match status" value="1"/>
</dbReference>
<dbReference type="Gene3D" id="1.20.1530.20">
    <property type="match status" value="1"/>
</dbReference>
<feature type="transmembrane region" description="Helical" evidence="8">
    <location>
        <begin position="6"/>
        <end position="25"/>
    </location>
</feature>
<evidence type="ECO:0000256" key="5">
    <source>
        <dbReference type="ARBA" id="ARBA00022692"/>
    </source>
</evidence>
<gene>
    <name evidence="9" type="ORF">KC675_05220</name>
</gene>
<dbReference type="AlphaFoldDB" id="A0A955L1D5"/>
<accession>A0A955L1D5</accession>
<name>A0A955L1D5_9BACT</name>
<comment type="subcellular location">
    <subcellularLocation>
        <location evidence="1">Cell membrane</location>
        <topology evidence="1">Multi-pass membrane protein</topology>
    </subcellularLocation>
</comment>
<organism evidence="9 10">
    <name type="scientific">Candidatus Dojkabacteria bacterium</name>
    <dbReference type="NCBI Taxonomy" id="2099670"/>
    <lineage>
        <taxon>Bacteria</taxon>
        <taxon>Candidatus Dojkabacteria</taxon>
    </lineage>
</organism>
<feature type="transmembrane region" description="Helical" evidence="8">
    <location>
        <begin position="95"/>
        <end position="114"/>
    </location>
</feature>
<reference evidence="9" key="1">
    <citation type="submission" date="2020-04" db="EMBL/GenBank/DDBJ databases">
        <authorList>
            <person name="Zhang T."/>
        </authorList>
    </citation>
    <scope>NUCLEOTIDE SEQUENCE</scope>
    <source>
        <strain evidence="9">HKST-UBA15</strain>
    </source>
</reference>
<keyword evidence="5 8" id="KW-0812">Transmembrane</keyword>